<evidence type="ECO:0000256" key="1">
    <source>
        <dbReference type="SAM" id="MobiDB-lite"/>
    </source>
</evidence>
<accession>A0A1B9HZS3</accession>
<gene>
    <name evidence="3" type="ORF">I206_05512</name>
    <name evidence="4" type="ORF">I206_106945</name>
</gene>
<dbReference type="OrthoDB" id="3342934at2759"/>
<dbReference type="InterPro" id="IPR037176">
    <property type="entry name" value="Osmotin/thaumatin-like_sf"/>
</dbReference>
<feature type="chain" id="PRO_5008628225" evidence="2">
    <location>
        <begin position="19"/>
        <end position="352"/>
    </location>
</feature>
<dbReference type="SUPFAM" id="SSF49870">
    <property type="entry name" value="Osmotin, thaumatin-like protein"/>
    <property type="match status" value="1"/>
</dbReference>
<feature type="signal peptide" evidence="2">
    <location>
        <begin position="1"/>
        <end position="18"/>
    </location>
</feature>
<protein>
    <submittedName>
        <fullName evidence="3">Uncharacterized protein</fullName>
    </submittedName>
</protein>
<evidence type="ECO:0000313" key="4">
    <source>
        <dbReference type="EMBL" id="WWC72981.1"/>
    </source>
</evidence>
<dbReference type="GeneID" id="30173881"/>
<sequence length="352" mass="35678">MLLSIILSLISVQNSVYAAPAYLNPSARQSESHKVTLVNNCGSGEPVYVYEGNKSPSGSSTTIGPVKGGLAWLKGASGIDCRDNGLNCGLVEFTLTNSQGGSQNSADYSLLDGVDDQLGTSLGNHKFQYSMDFEFNGCKTTQKYYPCLGDSAEACPGGFLDSSTKGGSPIQCLADNVGITITFCPSGGLQPNDAADPAGGISASNPSNASATSQPAGGIPSGALTSTGSQQTSLDTIVPPAGTAVTTVSSANSYNPATTAPSVAIPTYGTANPTTSIPTSADPFDTEPVRPNGAGSVADYGLASAALSTVVPCDVTTSIPSSGVIVTSVPGSQRQSQKPNWGINHAWTRGFE</sequence>
<dbReference type="EMBL" id="KI894013">
    <property type="protein sequence ID" value="OCF48731.1"/>
    <property type="molecule type" value="Genomic_DNA"/>
</dbReference>
<dbReference type="AlphaFoldDB" id="A0A1B9HZS3"/>
<reference evidence="3" key="3">
    <citation type="submission" date="2016-07" db="EMBL/GenBank/DDBJ databases">
        <title>Evolution of pathogenesis and genome organization in the Tremellales.</title>
        <authorList>
            <person name="Cuomo C."/>
            <person name="Litvintseva A."/>
            <person name="Heitman J."/>
            <person name="Chen Y."/>
            <person name="Sun S."/>
            <person name="Springer D."/>
            <person name="Dromer F."/>
            <person name="Young S."/>
            <person name="Zeng Q."/>
            <person name="Chapman S."/>
            <person name="Gujja S."/>
            <person name="Saif S."/>
            <person name="Birren B."/>
        </authorList>
    </citation>
    <scope>NUCLEOTIDE SEQUENCE</scope>
    <source>
        <strain evidence="3">CBS 10737</strain>
    </source>
</reference>
<evidence type="ECO:0000313" key="3">
    <source>
        <dbReference type="EMBL" id="OCF48731.1"/>
    </source>
</evidence>
<organism evidence="3">
    <name type="scientific">Kwoniella pini CBS 10737</name>
    <dbReference type="NCBI Taxonomy" id="1296096"/>
    <lineage>
        <taxon>Eukaryota</taxon>
        <taxon>Fungi</taxon>
        <taxon>Dikarya</taxon>
        <taxon>Basidiomycota</taxon>
        <taxon>Agaricomycotina</taxon>
        <taxon>Tremellomycetes</taxon>
        <taxon>Tremellales</taxon>
        <taxon>Cryptococcaceae</taxon>
        <taxon>Kwoniella</taxon>
    </lineage>
</organism>
<proteinExistence type="predicted"/>
<reference evidence="4" key="2">
    <citation type="submission" date="2013-07" db="EMBL/GenBank/DDBJ databases">
        <authorList>
            <consortium name="The Broad Institute Genome Sequencing Platform"/>
            <person name="Cuomo C."/>
            <person name="Litvintseva A."/>
            <person name="Chen Y."/>
            <person name="Heitman J."/>
            <person name="Sun S."/>
            <person name="Springer D."/>
            <person name="Dromer F."/>
            <person name="Young S.K."/>
            <person name="Zeng Q."/>
            <person name="Gargeya S."/>
            <person name="Fitzgerald M."/>
            <person name="Abouelleil A."/>
            <person name="Alvarado L."/>
            <person name="Berlin A.M."/>
            <person name="Chapman S.B."/>
            <person name="Dewar J."/>
            <person name="Goldberg J."/>
            <person name="Griggs A."/>
            <person name="Gujja S."/>
            <person name="Hansen M."/>
            <person name="Howarth C."/>
            <person name="Imamovic A."/>
            <person name="Larimer J."/>
            <person name="McCowan C."/>
            <person name="Murphy C."/>
            <person name="Pearson M."/>
            <person name="Priest M."/>
            <person name="Roberts A."/>
            <person name="Saif S."/>
            <person name="Shea T."/>
            <person name="Sykes S."/>
            <person name="Wortman J."/>
            <person name="Nusbaum C."/>
            <person name="Birren B."/>
        </authorList>
    </citation>
    <scope>NUCLEOTIDE SEQUENCE</scope>
    <source>
        <strain evidence="4">CBS 10737</strain>
    </source>
</reference>
<dbReference type="STRING" id="1296096.A0A1B9HZS3"/>
<dbReference type="RefSeq" id="XP_019009950.1">
    <property type="nucleotide sequence ID" value="XM_019157232.1"/>
</dbReference>
<feature type="compositionally biased region" description="Low complexity" evidence="1">
    <location>
        <begin position="198"/>
        <end position="216"/>
    </location>
</feature>
<reference evidence="4" key="4">
    <citation type="submission" date="2024-02" db="EMBL/GenBank/DDBJ databases">
        <title>Comparative genomics of Cryptococcus and Kwoniella reveals pathogenesis evolution and contrasting modes of karyotype evolution via chromosome fusion or intercentromeric recombination.</title>
        <authorList>
            <person name="Coelho M.A."/>
            <person name="David-Palma M."/>
            <person name="Shea T."/>
            <person name="Bowers K."/>
            <person name="McGinley-Smith S."/>
            <person name="Mohammad A.W."/>
            <person name="Gnirke A."/>
            <person name="Yurkov A.M."/>
            <person name="Nowrousian M."/>
            <person name="Sun S."/>
            <person name="Cuomo C.A."/>
            <person name="Heitman J."/>
        </authorList>
    </citation>
    <scope>NUCLEOTIDE SEQUENCE</scope>
    <source>
        <strain evidence="4">CBS 10737</strain>
    </source>
</reference>
<feature type="region of interest" description="Disordered" evidence="1">
    <location>
        <begin position="194"/>
        <end position="237"/>
    </location>
</feature>
<dbReference type="KEGG" id="kpin:30173881"/>
<name>A0A1B9HZS3_9TREE</name>
<feature type="compositionally biased region" description="Polar residues" evidence="1">
    <location>
        <begin position="223"/>
        <end position="235"/>
    </location>
</feature>
<keyword evidence="5" id="KW-1185">Reference proteome</keyword>
<dbReference type="EMBL" id="CP144528">
    <property type="protein sequence ID" value="WWC72981.1"/>
    <property type="molecule type" value="Genomic_DNA"/>
</dbReference>
<reference evidence="3" key="1">
    <citation type="submission" date="2013-07" db="EMBL/GenBank/DDBJ databases">
        <title>The Genome Sequence of Cryptococcus pinus CBS10737.</title>
        <authorList>
            <consortium name="The Broad Institute Genome Sequencing Platform"/>
            <person name="Cuomo C."/>
            <person name="Litvintseva A."/>
            <person name="Chen Y."/>
            <person name="Heitman J."/>
            <person name="Sun S."/>
            <person name="Springer D."/>
            <person name="Dromer F."/>
            <person name="Young S.K."/>
            <person name="Zeng Q."/>
            <person name="Gargeya S."/>
            <person name="Fitzgerald M."/>
            <person name="Abouelleil A."/>
            <person name="Alvarado L."/>
            <person name="Berlin A.M."/>
            <person name="Chapman S.B."/>
            <person name="Dewar J."/>
            <person name="Goldberg J."/>
            <person name="Griggs A."/>
            <person name="Gujja S."/>
            <person name="Hansen M."/>
            <person name="Howarth C."/>
            <person name="Imamovic A."/>
            <person name="Larimer J."/>
            <person name="McCowan C."/>
            <person name="Murphy C."/>
            <person name="Pearson M."/>
            <person name="Priest M."/>
            <person name="Roberts A."/>
            <person name="Saif S."/>
            <person name="Shea T."/>
            <person name="Sykes S."/>
            <person name="Wortman J."/>
            <person name="Nusbaum C."/>
            <person name="Birren B."/>
        </authorList>
    </citation>
    <scope>NUCLEOTIDE SEQUENCE [LARGE SCALE GENOMIC DNA]</scope>
    <source>
        <strain evidence="3">CBS 10737</strain>
    </source>
</reference>
<evidence type="ECO:0000313" key="5">
    <source>
        <dbReference type="Proteomes" id="UP000094020"/>
    </source>
</evidence>
<dbReference type="Proteomes" id="UP000094020">
    <property type="component" value="Chromosome 10"/>
</dbReference>
<evidence type="ECO:0000256" key="2">
    <source>
        <dbReference type="SAM" id="SignalP"/>
    </source>
</evidence>
<keyword evidence="2" id="KW-0732">Signal</keyword>